<feature type="region of interest" description="Disordered" evidence="7">
    <location>
        <begin position="1"/>
        <end position="21"/>
    </location>
</feature>
<evidence type="ECO:0000256" key="3">
    <source>
        <dbReference type="ARBA" id="ARBA00022448"/>
    </source>
</evidence>
<keyword evidence="6 8" id="KW-0472">Membrane</keyword>
<evidence type="ECO:0000313" key="10">
    <source>
        <dbReference type="Proteomes" id="UP000186855"/>
    </source>
</evidence>
<evidence type="ECO:0000256" key="5">
    <source>
        <dbReference type="ARBA" id="ARBA00022989"/>
    </source>
</evidence>
<accession>A0A1Q8W2Y4</accession>
<evidence type="ECO:0000256" key="1">
    <source>
        <dbReference type="ARBA" id="ARBA00004141"/>
    </source>
</evidence>
<comment type="caution">
    <text evidence="9">The sequence shown here is derived from an EMBL/GenBank/DDBJ whole genome shotgun (WGS) entry which is preliminary data.</text>
</comment>
<dbReference type="Pfam" id="PF02133">
    <property type="entry name" value="Transp_cyt_pur"/>
    <property type="match status" value="1"/>
</dbReference>
<dbReference type="GO" id="GO:0022857">
    <property type="term" value="F:transmembrane transporter activity"/>
    <property type="evidence" value="ECO:0007669"/>
    <property type="project" value="InterPro"/>
</dbReference>
<feature type="transmembrane region" description="Helical" evidence="8">
    <location>
        <begin position="24"/>
        <end position="44"/>
    </location>
</feature>
<evidence type="ECO:0000256" key="2">
    <source>
        <dbReference type="ARBA" id="ARBA00008974"/>
    </source>
</evidence>
<sequence>MRCRGRPGQTRRRPTPARPSGGPAAYVGALVMVAAGFGLGWVNAAADYSCYLPRKASMTGVIGRTALGSALPCVVLVLFGILLVGSDAELGQAINTDPIGALATILPTWFLVLFAIVAILGLAGGIIIMVLYSLGLSLLATDLPGRRHVATSIDATIMTVGAITVTFGADDFLGPFQGFLTTLGVVIAAWAGVMVAEVILRRRDYDEEALFTSDDASVLSHGFWEFRVL</sequence>
<dbReference type="AlphaFoldDB" id="A0A1Q8W2Y4"/>
<proteinExistence type="inferred from homology"/>
<dbReference type="GO" id="GO:0005886">
    <property type="term" value="C:plasma membrane"/>
    <property type="evidence" value="ECO:0007669"/>
    <property type="project" value="TreeGrafter"/>
</dbReference>
<feature type="transmembrane region" description="Helical" evidence="8">
    <location>
        <begin position="106"/>
        <end position="136"/>
    </location>
</feature>
<dbReference type="PANTHER" id="PTHR31806">
    <property type="entry name" value="PURINE-CYTOSINE PERMEASE FCY2-RELATED"/>
    <property type="match status" value="1"/>
</dbReference>
<dbReference type="InterPro" id="IPR026030">
    <property type="entry name" value="Pur-cyt_permease_Fcy2/21/22"/>
</dbReference>
<reference evidence="9 10" key="1">
    <citation type="submission" date="2016-12" db="EMBL/GenBank/DDBJ databases">
        <title>Genomic comparison of strains in the 'Actinomyces naeslundii' group.</title>
        <authorList>
            <person name="Mughal S.R."/>
            <person name="Do T."/>
            <person name="Gilbert S.C."/>
            <person name="Witherden E.A."/>
            <person name="Didelot X."/>
            <person name="Beighton D."/>
        </authorList>
    </citation>
    <scope>NUCLEOTIDE SEQUENCE [LARGE SCALE GENOMIC DNA]</scope>
    <source>
        <strain evidence="9 10">S24V</strain>
    </source>
</reference>
<feature type="transmembrane region" description="Helical" evidence="8">
    <location>
        <begin position="65"/>
        <end position="86"/>
    </location>
</feature>
<protein>
    <submittedName>
        <fullName evidence="9">Uncharacterized protein</fullName>
    </submittedName>
</protein>
<evidence type="ECO:0000256" key="8">
    <source>
        <dbReference type="SAM" id="Phobius"/>
    </source>
</evidence>
<dbReference type="Proteomes" id="UP000186855">
    <property type="component" value="Unassembled WGS sequence"/>
</dbReference>
<comment type="subcellular location">
    <subcellularLocation>
        <location evidence="1">Membrane</location>
        <topology evidence="1">Multi-pass membrane protein</topology>
    </subcellularLocation>
</comment>
<organism evidence="9 10">
    <name type="scientific">Actinomyces oris</name>
    <dbReference type="NCBI Taxonomy" id="544580"/>
    <lineage>
        <taxon>Bacteria</taxon>
        <taxon>Bacillati</taxon>
        <taxon>Actinomycetota</taxon>
        <taxon>Actinomycetes</taxon>
        <taxon>Actinomycetales</taxon>
        <taxon>Actinomycetaceae</taxon>
        <taxon>Actinomyces</taxon>
    </lineage>
</organism>
<comment type="similarity">
    <text evidence="2">Belongs to the purine-cytosine permease (2.A.39) family.</text>
</comment>
<keyword evidence="3" id="KW-0813">Transport</keyword>
<gene>
    <name evidence="9" type="ORF">BKH30_02570</name>
</gene>
<dbReference type="Gene3D" id="1.10.4160.10">
    <property type="entry name" value="Hydantoin permease"/>
    <property type="match status" value="1"/>
</dbReference>
<keyword evidence="4 8" id="KW-0812">Transmembrane</keyword>
<evidence type="ECO:0000256" key="4">
    <source>
        <dbReference type="ARBA" id="ARBA00022692"/>
    </source>
</evidence>
<evidence type="ECO:0000256" key="6">
    <source>
        <dbReference type="ARBA" id="ARBA00023136"/>
    </source>
</evidence>
<name>A0A1Q8W2Y4_9ACTO</name>
<dbReference type="EMBL" id="MSKI01000023">
    <property type="protein sequence ID" value="OLO55905.1"/>
    <property type="molecule type" value="Genomic_DNA"/>
</dbReference>
<feature type="transmembrane region" description="Helical" evidence="8">
    <location>
        <begin position="179"/>
        <end position="200"/>
    </location>
</feature>
<evidence type="ECO:0000256" key="7">
    <source>
        <dbReference type="SAM" id="MobiDB-lite"/>
    </source>
</evidence>
<keyword evidence="5 8" id="KW-1133">Transmembrane helix</keyword>
<feature type="compositionally biased region" description="Basic residues" evidence="7">
    <location>
        <begin position="1"/>
        <end position="15"/>
    </location>
</feature>
<dbReference type="InterPro" id="IPR001248">
    <property type="entry name" value="Pur-cyt_permease"/>
</dbReference>
<dbReference type="PANTHER" id="PTHR31806:SF1">
    <property type="entry name" value="PURINE-CYTOSINE PERMEASE FCY2-RELATED"/>
    <property type="match status" value="1"/>
</dbReference>
<evidence type="ECO:0000313" key="9">
    <source>
        <dbReference type="EMBL" id="OLO55905.1"/>
    </source>
</evidence>